<protein>
    <submittedName>
        <fullName evidence="2">DUF2236 domain-containing protein</fullName>
    </submittedName>
</protein>
<dbReference type="InterPro" id="IPR046366">
    <property type="entry name" value="MPAB"/>
</dbReference>
<accession>A0A2N3WCH6</accession>
<feature type="region of interest" description="Disordered" evidence="1">
    <location>
        <begin position="275"/>
        <end position="297"/>
    </location>
</feature>
<proteinExistence type="predicted"/>
<gene>
    <name evidence="3" type="ORF">ATK30_2365</name>
    <name evidence="2" type="ORF">H5411_37405</name>
</gene>
<reference evidence="2 5" key="2">
    <citation type="submission" date="2020-08" db="EMBL/GenBank/DDBJ databases">
        <title>Amycolatopsis echigonensis JCM 21831.</title>
        <authorList>
            <person name="Tedsree N."/>
            <person name="Kuncharoen N."/>
            <person name="Likhitwitayawuid K."/>
            <person name="Tanasupawat S."/>
        </authorList>
    </citation>
    <scope>NUCLEOTIDE SEQUENCE [LARGE SCALE GENOMIC DNA]</scope>
    <source>
        <strain evidence="2 5">JCM 21831</strain>
    </source>
</reference>
<evidence type="ECO:0000313" key="5">
    <source>
        <dbReference type="Proteomes" id="UP000550260"/>
    </source>
</evidence>
<evidence type="ECO:0000313" key="4">
    <source>
        <dbReference type="Proteomes" id="UP000233750"/>
    </source>
</evidence>
<reference evidence="3 4" key="1">
    <citation type="submission" date="2017-12" db="EMBL/GenBank/DDBJ databases">
        <title>Sequencing the genomes of 1000 Actinobacteria strains.</title>
        <authorList>
            <person name="Klenk H.-P."/>
        </authorList>
    </citation>
    <scope>NUCLEOTIDE SEQUENCE [LARGE SCALE GENOMIC DNA]</scope>
    <source>
        <strain evidence="3 4">DSM 45165</strain>
    </source>
</reference>
<keyword evidence="4" id="KW-1185">Reference proteome</keyword>
<dbReference type="EMBL" id="PJMY01000003">
    <property type="protein sequence ID" value="PKV91584.1"/>
    <property type="molecule type" value="Genomic_DNA"/>
</dbReference>
<evidence type="ECO:0000313" key="2">
    <source>
        <dbReference type="EMBL" id="MBB2504806.1"/>
    </source>
</evidence>
<dbReference type="Proteomes" id="UP000550260">
    <property type="component" value="Unassembled WGS sequence"/>
</dbReference>
<accession>A0A8E1W673</accession>
<organism evidence="3 4">
    <name type="scientific">Amycolatopsis echigonensis</name>
    <dbReference type="NCBI Taxonomy" id="2576905"/>
    <lineage>
        <taxon>Bacteria</taxon>
        <taxon>Bacillati</taxon>
        <taxon>Actinomycetota</taxon>
        <taxon>Actinomycetes</taxon>
        <taxon>Pseudonocardiales</taxon>
        <taxon>Pseudonocardiaceae</taxon>
        <taxon>Amycolatopsis</taxon>
    </lineage>
</organism>
<evidence type="ECO:0000256" key="1">
    <source>
        <dbReference type="SAM" id="MobiDB-lite"/>
    </source>
</evidence>
<dbReference type="EMBL" id="JACJHR010000082">
    <property type="protein sequence ID" value="MBB2504806.1"/>
    <property type="molecule type" value="Genomic_DNA"/>
</dbReference>
<sequence>MSGLAGGRGLAAAIAALDPVRDNEAITHLSLGVRYGDAMFVHGAYTVAFARQVASPSIARIVYRTGTGDMMRNVRRRNDHTLVFFGEMIRHGHSSEAGRRVIDRMEEIHARFGITGEDKLFTLGSLIFEPARILGELGLSVFTEVEDLAHYYFWRGVGEHMGLEVPPSRQEFLDWIEAYEQRLGFTEGGRALVDQLFLDWRRWFPGPARRLAAPSLLLLMGRQLREVHRLPEPPAAVRRAGPRLVSAYLGLQGSRPHRTGRSWSDHFVDPHGGAVDIARYGHRPPEPRLRPVAEAAE</sequence>
<evidence type="ECO:0000313" key="3">
    <source>
        <dbReference type="EMBL" id="PKV91584.1"/>
    </source>
</evidence>
<dbReference type="AlphaFoldDB" id="A0A2N3WCH6"/>
<name>A0A2N3WCH6_9PSEU</name>
<comment type="caution">
    <text evidence="3">The sequence shown here is derived from an EMBL/GenBank/DDBJ whole genome shotgun (WGS) entry which is preliminary data.</text>
</comment>
<dbReference type="RefSeq" id="WP_143271374.1">
    <property type="nucleotide sequence ID" value="NZ_JACJHR010000082.1"/>
</dbReference>
<dbReference type="GO" id="GO:0016491">
    <property type="term" value="F:oxidoreductase activity"/>
    <property type="evidence" value="ECO:0007669"/>
    <property type="project" value="InterPro"/>
</dbReference>
<dbReference type="OrthoDB" id="9812943at2"/>
<dbReference type="PANTHER" id="PTHR36124:SF1">
    <property type="entry name" value="ER-BOUND OXYGENASE MPAB_MPAB'_RUBBER OXYGENASE CATALYTIC DOMAIN-CONTAINING PROTEIN"/>
    <property type="match status" value="1"/>
</dbReference>
<dbReference type="Proteomes" id="UP000233750">
    <property type="component" value="Unassembled WGS sequence"/>
</dbReference>
<dbReference type="PANTHER" id="PTHR36124">
    <property type="match status" value="1"/>
</dbReference>